<dbReference type="Proteomes" id="UP000319941">
    <property type="component" value="Unassembled WGS sequence"/>
</dbReference>
<dbReference type="InterPro" id="IPR036779">
    <property type="entry name" value="LysM_dom_sf"/>
</dbReference>
<feature type="domain" description="LysM" evidence="1">
    <location>
        <begin position="417"/>
        <end position="461"/>
    </location>
</feature>
<dbReference type="Pfam" id="PF01476">
    <property type="entry name" value="LysM"/>
    <property type="match status" value="2"/>
</dbReference>
<dbReference type="PANTHER" id="PTHR33734:SF22">
    <property type="entry name" value="MEMBRANE-BOUND LYTIC MUREIN TRANSGLYCOSYLASE D"/>
    <property type="match status" value="1"/>
</dbReference>
<accession>A0A558HLQ8</accession>
<dbReference type="InterPro" id="IPR023346">
    <property type="entry name" value="Lysozyme-like_dom_sf"/>
</dbReference>
<name>A0A558HLQ8_9GAMM</name>
<sequence length="465" mass="51390">MHQQDLRTDGQKTADTPSNASFGQYRLRQLIRLASFGAGMCLPLIALPASASSAAINDMTASSVQQAAPLNFMEALDAIPANYADVWERLRAGYQLQQDTGRPRVRKWIDWYQEHPQHVERIAEQARPWIRYVTRRAEARGLPAELALLPFIESAYDPDAAHPGGATGMWQFMPATGDEMGLTRNRWYDGRKDVLLATDAALDYLQAQGTRWYDGDWELALAAYNAGAGTVNRARERADGDDDYWGISLPNETMEYVPKLLALAAIIRAPDEYGITLPEIPDKAEIAAVDTGGQLDLSTAAELAGISERELRALNPAYKRWATSPGDSSLVIPATARDTFLSQLATLPQEARQSWDSYRVQHGDTLSVIARRSGLSLSELKRKNHLSSNTIRIGQALMVPDRIGATATQLASANGQKKVLVKRGDSLSRIAARHNVTTRQITRWNKLSVSDYLRPGQMLTLYSAN</sequence>
<dbReference type="SUPFAM" id="SSF54106">
    <property type="entry name" value="LysM domain"/>
    <property type="match status" value="2"/>
</dbReference>
<dbReference type="Gene3D" id="3.10.350.10">
    <property type="entry name" value="LysM domain"/>
    <property type="match status" value="2"/>
</dbReference>
<dbReference type="GO" id="GO:0008932">
    <property type="term" value="F:lytic endotransglycosylase activity"/>
    <property type="evidence" value="ECO:0007669"/>
    <property type="project" value="TreeGrafter"/>
</dbReference>
<dbReference type="EMBL" id="VNFH01000006">
    <property type="protein sequence ID" value="TVU70045.1"/>
    <property type="molecule type" value="Genomic_DNA"/>
</dbReference>
<dbReference type="SMART" id="SM00257">
    <property type="entry name" value="LysM"/>
    <property type="match status" value="2"/>
</dbReference>
<keyword evidence="3" id="KW-1185">Reference proteome</keyword>
<evidence type="ECO:0000313" key="3">
    <source>
        <dbReference type="Proteomes" id="UP000319941"/>
    </source>
</evidence>
<dbReference type="PROSITE" id="PS51782">
    <property type="entry name" value="LYSM"/>
    <property type="match status" value="2"/>
</dbReference>
<dbReference type="AlphaFoldDB" id="A0A558HLQ8"/>
<dbReference type="PANTHER" id="PTHR33734">
    <property type="entry name" value="LYSM DOMAIN-CONTAINING GPI-ANCHORED PROTEIN 2"/>
    <property type="match status" value="1"/>
</dbReference>
<dbReference type="RefSeq" id="WP_024950467.1">
    <property type="nucleotide sequence ID" value="NZ_CAWOWR010000116.1"/>
</dbReference>
<dbReference type="InterPro" id="IPR018392">
    <property type="entry name" value="LysM"/>
</dbReference>
<dbReference type="Gene3D" id="1.10.530.10">
    <property type="match status" value="1"/>
</dbReference>
<protein>
    <submittedName>
        <fullName evidence="2">LysM peptidoglycan-binding domain-containing protein</fullName>
    </submittedName>
</protein>
<dbReference type="STRING" id="553385.GCA_000591415_00010"/>
<dbReference type="OrthoDB" id="9815002at2"/>
<evidence type="ECO:0000313" key="2">
    <source>
        <dbReference type="EMBL" id="TVU70045.1"/>
    </source>
</evidence>
<proteinExistence type="predicted"/>
<feature type="domain" description="LysM" evidence="1">
    <location>
        <begin position="356"/>
        <end position="399"/>
    </location>
</feature>
<gene>
    <name evidence="2" type="ORF">FQP86_09520</name>
</gene>
<dbReference type="SUPFAM" id="SSF53955">
    <property type="entry name" value="Lysozyme-like"/>
    <property type="match status" value="1"/>
</dbReference>
<dbReference type="Pfam" id="PF01464">
    <property type="entry name" value="SLT"/>
    <property type="match status" value="1"/>
</dbReference>
<evidence type="ECO:0000259" key="1">
    <source>
        <dbReference type="PROSITE" id="PS51782"/>
    </source>
</evidence>
<comment type="caution">
    <text evidence="2">The sequence shown here is derived from an EMBL/GenBank/DDBJ whole genome shotgun (WGS) entry which is preliminary data.</text>
</comment>
<reference evidence="2 3" key="1">
    <citation type="submission" date="2019-07" db="EMBL/GenBank/DDBJ databases">
        <title>Diversity of Bacteria from Kongsfjorden, Arctic.</title>
        <authorList>
            <person name="Yu Y."/>
        </authorList>
    </citation>
    <scope>NUCLEOTIDE SEQUENCE [LARGE SCALE GENOMIC DNA]</scope>
    <source>
        <strain evidence="2 3">SM1923</strain>
    </source>
</reference>
<organism evidence="2 3">
    <name type="scientific">Cobetia crustatorum</name>
    <dbReference type="NCBI Taxonomy" id="553385"/>
    <lineage>
        <taxon>Bacteria</taxon>
        <taxon>Pseudomonadati</taxon>
        <taxon>Pseudomonadota</taxon>
        <taxon>Gammaproteobacteria</taxon>
        <taxon>Oceanospirillales</taxon>
        <taxon>Halomonadaceae</taxon>
        <taxon>Cobetia</taxon>
    </lineage>
</organism>
<dbReference type="CDD" id="cd16894">
    <property type="entry name" value="MltD-like"/>
    <property type="match status" value="1"/>
</dbReference>
<dbReference type="InterPro" id="IPR008258">
    <property type="entry name" value="Transglycosylase_SLT_dom_1"/>
</dbReference>
<dbReference type="CDD" id="cd00118">
    <property type="entry name" value="LysM"/>
    <property type="match status" value="2"/>
</dbReference>